<reference evidence="3" key="2">
    <citation type="submission" date="2023-06" db="EMBL/GenBank/DDBJ databases">
        <authorList>
            <consortium name="Lawrence Berkeley National Laboratory"/>
            <person name="Mondo S.J."/>
            <person name="Hensen N."/>
            <person name="Bonometti L."/>
            <person name="Westerberg I."/>
            <person name="Brannstrom I.O."/>
            <person name="Guillou S."/>
            <person name="Cros-Aarteil S."/>
            <person name="Calhoun S."/>
            <person name="Haridas S."/>
            <person name="Kuo A."/>
            <person name="Pangilinan J."/>
            <person name="Riley R."/>
            <person name="Labutti K."/>
            <person name="Andreopoulos B."/>
            <person name="Lipzen A."/>
            <person name="Chen C."/>
            <person name="Yanf M."/>
            <person name="Daum C."/>
            <person name="Ng V."/>
            <person name="Clum A."/>
            <person name="Steindorff A."/>
            <person name="Ohm R."/>
            <person name="Martin F."/>
            <person name="Silar P."/>
            <person name="Natvig D."/>
            <person name="Lalanne C."/>
            <person name="Gautier V."/>
            <person name="Ament-Velasquez S.L."/>
            <person name="Kruys A."/>
            <person name="Hutchinson M.I."/>
            <person name="Powell A.J."/>
            <person name="Barry K."/>
            <person name="Miller A.N."/>
            <person name="Grigoriev I.V."/>
            <person name="Debuchy R."/>
            <person name="Gladieux P."/>
            <person name="Thoren M.H."/>
            <person name="Johannesson H."/>
        </authorList>
    </citation>
    <scope>NUCLEOTIDE SEQUENCE</scope>
    <source>
        <strain evidence="3">CBS 626.80</strain>
    </source>
</reference>
<keyword evidence="2" id="KW-0812">Transmembrane</keyword>
<keyword evidence="2" id="KW-0472">Membrane</keyword>
<feature type="compositionally biased region" description="Polar residues" evidence="1">
    <location>
        <begin position="72"/>
        <end position="87"/>
    </location>
</feature>
<dbReference type="Proteomes" id="UP001303222">
    <property type="component" value="Unassembled WGS sequence"/>
</dbReference>
<keyword evidence="4" id="KW-1185">Reference proteome</keyword>
<dbReference type="EMBL" id="MU859093">
    <property type="protein sequence ID" value="KAK3954218.1"/>
    <property type="molecule type" value="Genomic_DNA"/>
</dbReference>
<feature type="compositionally biased region" description="Low complexity" evidence="1">
    <location>
        <begin position="7"/>
        <end position="16"/>
    </location>
</feature>
<protein>
    <recommendedName>
        <fullName evidence="5">Apple domain-containing protein</fullName>
    </recommendedName>
</protein>
<evidence type="ECO:0000313" key="3">
    <source>
        <dbReference type="EMBL" id="KAK3954218.1"/>
    </source>
</evidence>
<evidence type="ECO:0008006" key="5">
    <source>
        <dbReference type="Google" id="ProtNLM"/>
    </source>
</evidence>
<feature type="region of interest" description="Disordered" evidence="1">
    <location>
        <begin position="183"/>
        <end position="215"/>
    </location>
</feature>
<keyword evidence="2" id="KW-1133">Transmembrane helix</keyword>
<gene>
    <name evidence="3" type="ORF">QBC32DRAFT_368805</name>
</gene>
<organism evidence="3 4">
    <name type="scientific">Pseudoneurospora amorphoporcata</name>
    <dbReference type="NCBI Taxonomy" id="241081"/>
    <lineage>
        <taxon>Eukaryota</taxon>
        <taxon>Fungi</taxon>
        <taxon>Dikarya</taxon>
        <taxon>Ascomycota</taxon>
        <taxon>Pezizomycotina</taxon>
        <taxon>Sordariomycetes</taxon>
        <taxon>Sordariomycetidae</taxon>
        <taxon>Sordariales</taxon>
        <taxon>Sordariaceae</taxon>
        <taxon>Pseudoneurospora</taxon>
    </lineage>
</organism>
<evidence type="ECO:0000256" key="2">
    <source>
        <dbReference type="SAM" id="Phobius"/>
    </source>
</evidence>
<evidence type="ECO:0000256" key="1">
    <source>
        <dbReference type="SAM" id="MobiDB-lite"/>
    </source>
</evidence>
<name>A0AAN6P201_9PEZI</name>
<dbReference type="AlphaFoldDB" id="A0AAN6P201"/>
<evidence type="ECO:0000313" key="4">
    <source>
        <dbReference type="Proteomes" id="UP001303222"/>
    </source>
</evidence>
<feature type="region of interest" description="Disordered" evidence="1">
    <location>
        <begin position="1"/>
        <end position="87"/>
    </location>
</feature>
<proteinExistence type="predicted"/>
<accession>A0AAN6P201</accession>
<sequence>MEDRSARAAANAPEVAAWEHTPYQGIERAPSPQRPPQHILHPGGQPGLEPAPHSTLEVSPHQLSDNDKLSSYGPTSTTISSNDTSPYPTYVLPQPYGYSQHANLGSVPGTSTLAGSGSTAGGGIGGDKEASNGDGDDNKGKDERYCFGLGTKRQVAWSLLAIGIFLIVVGVAVGVGVGVGVSSAKGGGKKDGDSSSTPTPTSSTAHRSWTHTANLPPPTAYATITPSTSIICPSNNLTLYTPSNGTTLTSSSRGKGYLLICGRDYSSLAGAEEITNREADSIETCIDRCAEVDNCIGAGWGNYEGKQICWLKSRLGNPGWTPDWYMAVREDAVLHDGSEGGLSGDTESG</sequence>
<feature type="compositionally biased region" description="Basic and acidic residues" evidence="1">
    <location>
        <begin position="126"/>
        <end position="139"/>
    </location>
</feature>
<feature type="region of interest" description="Disordered" evidence="1">
    <location>
        <begin position="109"/>
        <end position="139"/>
    </location>
</feature>
<feature type="compositionally biased region" description="Low complexity" evidence="1">
    <location>
        <begin position="194"/>
        <end position="204"/>
    </location>
</feature>
<reference evidence="3" key="1">
    <citation type="journal article" date="2023" name="Mol. Phylogenet. Evol.">
        <title>Genome-scale phylogeny and comparative genomics of the fungal order Sordariales.</title>
        <authorList>
            <person name="Hensen N."/>
            <person name="Bonometti L."/>
            <person name="Westerberg I."/>
            <person name="Brannstrom I.O."/>
            <person name="Guillou S."/>
            <person name="Cros-Aarteil S."/>
            <person name="Calhoun S."/>
            <person name="Haridas S."/>
            <person name="Kuo A."/>
            <person name="Mondo S."/>
            <person name="Pangilinan J."/>
            <person name="Riley R."/>
            <person name="LaButti K."/>
            <person name="Andreopoulos B."/>
            <person name="Lipzen A."/>
            <person name="Chen C."/>
            <person name="Yan M."/>
            <person name="Daum C."/>
            <person name="Ng V."/>
            <person name="Clum A."/>
            <person name="Steindorff A."/>
            <person name="Ohm R.A."/>
            <person name="Martin F."/>
            <person name="Silar P."/>
            <person name="Natvig D.O."/>
            <person name="Lalanne C."/>
            <person name="Gautier V."/>
            <person name="Ament-Velasquez S.L."/>
            <person name="Kruys A."/>
            <person name="Hutchinson M.I."/>
            <person name="Powell A.J."/>
            <person name="Barry K."/>
            <person name="Miller A.N."/>
            <person name="Grigoriev I.V."/>
            <person name="Debuchy R."/>
            <person name="Gladieux P."/>
            <person name="Hiltunen Thoren M."/>
            <person name="Johannesson H."/>
        </authorList>
    </citation>
    <scope>NUCLEOTIDE SEQUENCE</scope>
    <source>
        <strain evidence="3">CBS 626.80</strain>
    </source>
</reference>
<feature type="transmembrane region" description="Helical" evidence="2">
    <location>
        <begin position="155"/>
        <end position="181"/>
    </location>
</feature>
<comment type="caution">
    <text evidence="3">The sequence shown here is derived from an EMBL/GenBank/DDBJ whole genome shotgun (WGS) entry which is preliminary data.</text>
</comment>